<dbReference type="EC" id="5.2.1.8" evidence="10"/>
<comment type="subunit">
    <text evidence="9">Interacts with ARFGEF1/BIG1 and the C-terminal of EPB41L2.</text>
</comment>
<evidence type="ECO:0000256" key="11">
    <source>
        <dbReference type="SAM" id="SignalP"/>
    </source>
</evidence>
<evidence type="ECO:0000256" key="8">
    <source>
        <dbReference type="ARBA" id="ARBA00024206"/>
    </source>
</evidence>
<gene>
    <name evidence="13" type="ORF">LSH36_154g10000</name>
</gene>
<keyword evidence="14" id="KW-1185">Reference proteome</keyword>
<dbReference type="Proteomes" id="UP001208570">
    <property type="component" value="Unassembled WGS sequence"/>
</dbReference>
<evidence type="ECO:0000259" key="12">
    <source>
        <dbReference type="PROSITE" id="PS50059"/>
    </source>
</evidence>
<sequence length="146" mass="16190">MLWTKWMLTGLVLVAVVAVSNGDENKKDKKKKLQIGIKKRVDPEKCQIKSKRGDSLQMHYTGKLEDGTEFDSSIPRGDPFVFTLGAGQVIKGWDQGLLGMCEGEKRKLVIPSDMGYGDRGSPPKIPGGATLIFEVELIKIDRKDEL</sequence>
<evidence type="ECO:0000256" key="9">
    <source>
        <dbReference type="ARBA" id="ARBA00064679"/>
    </source>
</evidence>
<evidence type="ECO:0000256" key="1">
    <source>
        <dbReference type="ARBA" id="ARBA00000971"/>
    </source>
</evidence>
<evidence type="ECO:0000256" key="4">
    <source>
        <dbReference type="ARBA" id="ARBA00022729"/>
    </source>
</evidence>
<evidence type="ECO:0000256" key="5">
    <source>
        <dbReference type="ARBA" id="ARBA00022824"/>
    </source>
</evidence>
<comment type="catalytic activity">
    <reaction evidence="1 10">
        <text>[protein]-peptidylproline (omega=180) = [protein]-peptidylproline (omega=0)</text>
        <dbReference type="Rhea" id="RHEA:16237"/>
        <dbReference type="Rhea" id="RHEA-COMP:10747"/>
        <dbReference type="Rhea" id="RHEA-COMP:10748"/>
        <dbReference type="ChEBI" id="CHEBI:83833"/>
        <dbReference type="ChEBI" id="CHEBI:83834"/>
        <dbReference type="EC" id="5.2.1.8"/>
    </reaction>
</comment>
<keyword evidence="5" id="KW-0256">Endoplasmic reticulum</keyword>
<comment type="subcellular location">
    <subcellularLocation>
        <location evidence="3">Endoplasmic reticulum</location>
    </subcellularLocation>
</comment>
<evidence type="ECO:0000256" key="6">
    <source>
        <dbReference type="ARBA" id="ARBA00023110"/>
    </source>
</evidence>
<dbReference type="Pfam" id="PF00254">
    <property type="entry name" value="FKBP_C"/>
    <property type="match status" value="1"/>
</dbReference>
<dbReference type="GO" id="GO:0003755">
    <property type="term" value="F:peptidyl-prolyl cis-trans isomerase activity"/>
    <property type="evidence" value="ECO:0007669"/>
    <property type="project" value="UniProtKB-KW"/>
</dbReference>
<comment type="similarity">
    <text evidence="8">Belongs to the FKBP-type PPIase family. FKBP2 subfamily.</text>
</comment>
<evidence type="ECO:0000313" key="14">
    <source>
        <dbReference type="Proteomes" id="UP001208570"/>
    </source>
</evidence>
<evidence type="ECO:0000313" key="13">
    <source>
        <dbReference type="EMBL" id="KAK2159388.1"/>
    </source>
</evidence>
<proteinExistence type="inferred from homology"/>
<comment type="function">
    <text evidence="2">PPIases accelerate the folding of proteins. It catalyzes the cis-trans isomerization of proline imidic peptide bonds in oligopeptides.</text>
</comment>
<evidence type="ECO:0000256" key="3">
    <source>
        <dbReference type="ARBA" id="ARBA00004240"/>
    </source>
</evidence>
<dbReference type="InterPro" id="IPR001179">
    <property type="entry name" value="PPIase_FKBP_dom"/>
</dbReference>
<keyword evidence="6 10" id="KW-0697">Rotamase</keyword>
<evidence type="ECO:0000256" key="2">
    <source>
        <dbReference type="ARBA" id="ARBA00002388"/>
    </source>
</evidence>
<dbReference type="PROSITE" id="PS50059">
    <property type="entry name" value="FKBP_PPIASE"/>
    <property type="match status" value="1"/>
</dbReference>
<dbReference type="PANTHER" id="PTHR45779:SF7">
    <property type="entry name" value="PEPTIDYLPROLYL ISOMERASE"/>
    <property type="match status" value="1"/>
</dbReference>
<dbReference type="FunFam" id="3.10.50.40:FF:000016">
    <property type="entry name" value="Peptidylprolyl isomerase"/>
    <property type="match status" value="1"/>
</dbReference>
<dbReference type="Gene3D" id="3.10.50.40">
    <property type="match status" value="1"/>
</dbReference>
<protein>
    <recommendedName>
        <fullName evidence="10">peptidylprolyl isomerase</fullName>
        <ecNumber evidence="10">5.2.1.8</ecNumber>
    </recommendedName>
</protein>
<dbReference type="PANTHER" id="PTHR45779">
    <property type="entry name" value="PEPTIDYLPROLYL ISOMERASE"/>
    <property type="match status" value="1"/>
</dbReference>
<name>A0AAD9JVU0_9ANNE</name>
<keyword evidence="7 10" id="KW-0413">Isomerase</keyword>
<feature type="domain" description="PPIase FKBP-type" evidence="12">
    <location>
        <begin position="53"/>
        <end position="141"/>
    </location>
</feature>
<organism evidence="13 14">
    <name type="scientific">Paralvinella palmiformis</name>
    <dbReference type="NCBI Taxonomy" id="53620"/>
    <lineage>
        <taxon>Eukaryota</taxon>
        <taxon>Metazoa</taxon>
        <taxon>Spiralia</taxon>
        <taxon>Lophotrochozoa</taxon>
        <taxon>Annelida</taxon>
        <taxon>Polychaeta</taxon>
        <taxon>Sedentaria</taxon>
        <taxon>Canalipalpata</taxon>
        <taxon>Terebellida</taxon>
        <taxon>Terebelliformia</taxon>
        <taxon>Alvinellidae</taxon>
        <taxon>Paralvinella</taxon>
    </lineage>
</organism>
<dbReference type="EMBL" id="JAODUP010000154">
    <property type="protein sequence ID" value="KAK2159388.1"/>
    <property type="molecule type" value="Genomic_DNA"/>
</dbReference>
<dbReference type="SUPFAM" id="SSF54534">
    <property type="entry name" value="FKBP-like"/>
    <property type="match status" value="1"/>
</dbReference>
<evidence type="ECO:0000256" key="10">
    <source>
        <dbReference type="PROSITE-ProRule" id="PRU00277"/>
    </source>
</evidence>
<dbReference type="GO" id="GO:0005783">
    <property type="term" value="C:endoplasmic reticulum"/>
    <property type="evidence" value="ECO:0007669"/>
    <property type="project" value="UniProtKB-SubCell"/>
</dbReference>
<feature type="chain" id="PRO_5042065253" description="peptidylprolyl isomerase" evidence="11">
    <location>
        <begin position="23"/>
        <end position="146"/>
    </location>
</feature>
<comment type="caution">
    <text evidence="13">The sequence shown here is derived from an EMBL/GenBank/DDBJ whole genome shotgun (WGS) entry which is preliminary data.</text>
</comment>
<dbReference type="AlphaFoldDB" id="A0AAD9JVU0"/>
<keyword evidence="4 11" id="KW-0732">Signal</keyword>
<feature type="signal peptide" evidence="11">
    <location>
        <begin position="1"/>
        <end position="22"/>
    </location>
</feature>
<accession>A0AAD9JVU0</accession>
<dbReference type="InterPro" id="IPR046357">
    <property type="entry name" value="PPIase_dom_sf"/>
</dbReference>
<dbReference type="InterPro" id="IPR044609">
    <property type="entry name" value="FKBP2/11"/>
</dbReference>
<reference evidence="13" key="1">
    <citation type="journal article" date="2023" name="Mol. Biol. Evol.">
        <title>Third-Generation Sequencing Reveals the Adaptive Role of the Epigenome in Three Deep-Sea Polychaetes.</title>
        <authorList>
            <person name="Perez M."/>
            <person name="Aroh O."/>
            <person name="Sun Y."/>
            <person name="Lan Y."/>
            <person name="Juniper S.K."/>
            <person name="Young C.R."/>
            <person name="Angers B."/>
            <person name="Qian P.Y."/>
        </authorList>
    </citation>
    <scope>NUCLEOTIDE SEQUENCE</scope>
    <source>
        <strain evidence="13">P08H-3</strain>
    </source>
</reference>
<evidence type="ECO:0000256" key="7">
    <source>
        <dbReference type="ARBA" id="ARBA00023235"/>
    </source>
</evidence>